<reference evidence="2" key="1">
    <citation type="submission" date="2022-04" db="EMBL/GenBank/DDBJ databases">
        <title>Carnegiea gigantea Genome sequencing and assembly v2.</title>
        <authorList>
            <person name="Copetti D."/>
            <person name="Sanderson M.J."/>
            <person name="Burquez A."/>
            <person name="Wojciechowski M.F."/>
        </authorList>
    </citation>
    <scope>NUCLEOTIDE SEQUENCE</scope>
    <source>
        <strain evidence="2">SGP5-SGP5p</strain>
        <tissue evidence="2">Aerial part</tissue>
    </source>
</reference>
<protein>
    <recommendedName>
        <fullName evidence="1">ATP-dependent RNA helicase SUV3 DEXQ-box helicase domain-containing protein</fullName>
    </recommendedName>
</protein>
<evidence type="ECO:0000259" key="1">
    <source>
        <dbReference type="Pfam" id="PF22527"/>
    </source>
</evidence>
<accession>A0A9Q1JS05</accession>
<dbReference type="EMBL" id="JAKOGI010000839">
    <property type="protein sequence ID" value="KAJ8429964.1"/>
    <property type="molecule type" value="Genomic_DNA"/>
</dbReference>
<organism evidence="2 3">
    <name type="scientific">Carnegiea gigantea</name>
    <dbReference type="NCBI Taxonomy" id="171969"/>
    <lineage>
        <taxon>Eukaryota</taxon>
        <taxon>Viridiplantae</taxon>
        <taxon>Streptophyta</taxon>
        <taxon>Embryophyta</taxon>
        <taxon>Tracheophyta</taxon>
        <taxon>Spermatophyta</taxon>
        <taxon>Magnoliopsida</taxon>
        <taxon>eudicotyledons</taxon>
        <taxon>Gunneridae</taxon>
        <taxon>Pentapetalae</taxon>
        <taxon>Caryophyllales</taxon>
        <taxon>Cactineae</taxon>
        <taxon>Cactaceae</taxon>
        <taxon>Cactoideae</taxon>
        <taxon>Echinocereeae</taxon>
        <taxon>Carnegiea</taxon>
    </lineage>
</organism>
<dbReference type="Pfam" id="PF22527">
    <property type="entry name" value="DEXQc_Suv3"/>
    <property type="match status" value="1"/>
</dbReference>
<gene>
    <name evidence="2" type="ORF">Cgig2_032089</name>
</gene>
<keyword evidence="3" id="KW-1185">Reference proteome</keyword>
<proteinExistence type="predicted"/>
<comment type="caution">
    <text evidence="2">The sequence shown here is derived from an EMBL/GenBank/DDBJ whole genome shotgun (WGS) entry which is preliminary data.</text>
</comment>
<dbReference type="Proteomes" id="UP001153076">
    <property type="component" value="Unassembled WGS sequence"/>
</dbReference>
<evidence type="ECO:0000313" key="3">
    <source>
        <dbReference type="Proteomes" id="UP001153076"/>
    </source>
</evidence>
<evidence type="ECO:0000313" key="2">
    <source>
        <dbReference type="EMBL" id="KAJ8429964.1"/>
    </source>
</evidence>
<dbReference type="InterPro" id="IPR055206">
    <property type="entry name" value="DEXQc_SUV3"/>
</dbReference>
<dbReference type="AlphaFoldDB" id="A0A9Q1JS05"/>
<sequence>MPLGWSVRQAKLVQGHEGLKGSIPNITNGEGSEDTGKLAIDALLNTVDSSPRGSFVNPRLKGPFALDNPLSDSNQLMKLRRTVRENDDVVKYFLSLGGNDETKNFLIRLRSFKVQLSRLNKKAIGYSPLRLLVMAISDKVNGQEKKNVPFLNHIAYTIEMISIDELYDVGVIDEI</sequence>
<name>A0A9Q1JS05_9CARY</name>
<feature type="domain" description="ATP-dependent RNA helicase SUV3 DEXQ-box helicase" evidence="1">
    <location>
        <begin position="121"/>
        <end position="175"/>
    </location>
</feature>